<comment type="caution">
    <text evidence="1">The sequence shown here is derived from an EMBL/GenBank/DDBJ whole genome shotgun (WGS) entry which is preliminary data.</text>
</comment>
<name>A0AA39SFX5_ACESA</name>
<dbReference type="PANTHER" id="PTHR13318">
    <property type="entry name" value="PARTNER OF PAIRED, ISOFORM B-RELATED"/>
    <property type="match status" value="1"/>
</dbReference>
<dbReference type="InterPro" id="IPR032675">
    <property type="entry name" value="LRR_dom_sf"/>
</dbReference>
<organism evidence="1 2">
    <name type="scientific">Acer saccharum</name>
    <name type="common">Sugar maple</name>
    <dbReference type="NCBI Taxonomy" id="4024"/>
    <lineage>
        <taxon>Eukaryota</taxon>
        <taxon>Viridiplantae</taxon>
        <taxon>Streptophyta</taxon>
        <taxon>Embryophyta</taxon>
        <taxon>Tracheophyta</taxon>
        <taxon>Spermatophyta</taxon>
        <taxon>Magnoliopsida</taxon>
        <taxon>eudicotyledons</taxon>
        <taxon>Gunneridae</taxon>
        <taxon>Pentapetalae</taxon>
        <taxon>rosids</taxon>
        <taxon>malvids</taxon>
        <taxon>Sapindales</taxon>
        <taxon>Sapindaceae</taxon>
        <taxon>Hippocastanoideae</taxon>
        <taxon>Acereae</taxon>
        <taxon>Acer</taxon>
    </lineage>
</organism>
<protein>
    <submittedName>
        <fullName evidence="1">Uncharacterized protein</fullName>
    </submittedName>
</protein>
<dbReference type="PANTHER" id="PTHR13318:SF77">
    <property type="entry name" value="F-BOX DOMAIN-CONTAINING PROTEIN"/>
    <property type="match status" value="1"/>
</dbReference>
<accession>A0AA39SFX5</accession>
<sequence>MDDMLCDELLQEIFARLPSAPSSSSSSLSVSLVSRRWLHVYRTSKTSLSLRILLLNYSMLPSLSSLLSHYPSLSSLSLHISSSDHSDSVSALFDRLLFVVSSACSTLKHLRFLAGPVSISSLISLSKACNHLISLTVSLSRPLCFYWVASFPCLKDLSVYVSGGDGIDQNRSFDDFYRETGFCLEDGIDSELSLESLCLSGIRSDDSGVGWLWRSCKRLKKLQLKSCSGIGDGGSFSSFVNCLKGLEEIELRTCRSTVDVVLLKLAENCDSLNSLLLYDGGSRDGLLQFLSHTRCNLRKLDLRLPLDLTNNHLSALAVNFRSLSTVRLQSCCLVTGDGLRTLGIAMSSGLEELALINCDVVEREPGLLATLGQNLRQLRKLDLSYNEMLNDKELIAMLVSSSYLIELKLRGCRRLSNVSMVSMSKSCKSLENLDIVNCCGIDAEAVELFVMNSSRLRRLEVEENKISNAARSWASHKLVEAVI</sequence>
<reference evidence="1" key="1">
    <citation type="journal article" date="2022" name="Plant J.">
        <title>Strategies of tolerance reflected in two North American maple genomes.</title>
        <authorList>
            <person name="McEvoy S.L."/>
            <person name="Sezen U.U."/>
            <person name="Trouern-Trend A."/>
            <person name="McMahon S.M."/>
            <person name="Schaberg P.G."/>
            <person name="Yang J."/>
            <person name="Wegrzyn J.L."/>
            <person name="Swenson N.G."/>
        </authorList>
    </citation>
    <scope>NUCLEOTIDE SEQUENCE</scope>
    <source>
        <strain evidence="1">NS2018</strain>
    </source>
</reference>
<evidence type="ECO:0000313" key="2">
    <source>
        <dbReference type="Proteomes" id="UP001168877"/>
    </source>
</evidence>
<dbReference type="InterPro" id="IPR006553">
    <property type="entry name" value="Leu-rich_rpt_Cys-con_subtyp"/>
</dbReference>
<dbReference type="GO" id="GO:0019005">
    <property type="term" value="C:SCF ubiquitin ligase complex"/>
    <property type="evidence" value="ECO:0007669"/>
    <property type="project" value="TreeGrafter"/>
</dbReference>
<dbReference type="Gene3D" id="3.80.10.10">
    <property type="entry name" value="Ribonuclease Inhibitor"/>
    <property type="match status" value="3"/>
</dbReference>
<dbReference type="EMBL" id="JAUESC010000381">
    <property type="protein sequence ID" value="KAK0590387.1"/>
    <property type="molecule type" value="Genomic_DNA"/>
</dbReference>
<dbReference type="SUPFAM" id="SSF52047">
    <property type="entry name" value="RNI-like"/>
    <property type="match status" value="1"/>
</dbReference>
<dbReference type="GO" id="GO:0031146">
    <property type="term" value="P:SCF-dependent proteasomal ubiquitin-dependent protein catabolic process"/>
    <property type="evidence" value="ECO:0007669"/>
    <property type="project" value="TreeGrafter"/>
</dbReference>
<gene>
    <name evidence="1" type="ORF">LWI29_026377</name>
</gene>
<reference evidence="1" key="2">
    <citation type="submission" date="2023-06" db="EMBL/GenBank/DDBJ databases">
        <authorList>
            <person name="Swenson N.G."/>
            <person name="Wegrzyn J.L."/>
            <person name="Mcevoy S.L."/>
        </authorList>
    </citation>
    <scope>NUCLEOTIDE SEQUENCE</scope>
    <source>
        <strain evidence="1">NS2018</strain>
        <tissue evidence="1">Leaf</tissue>
    </source>
</reference>
<keyword evidence="2" id="KW-1185">Reference proteome</keyword>
<evidence type="ECO:0000313" key="1">
    <source>
        <dbReference type="EMBL" id="KAK0590387.1"/>
    </source>
</evidence>
<dbReference type="AlphaFoldDB" id="A0AA39SFX5"/>
<proteinExistence type="predicted"/>
<dbReference type="Proteomes" id="UP001168877">
    <property type="component" value="Unassembled WGS sequence"/>
</dbReference>
<dbReference type="SMART" id="SM00367">
    <property type="entry name" value="LRR_CC"/>
    <property type="match status" value="5"/>
</dbReference>